<dbReference type="InterPro" id="IPR036514">
    <property type="entry name" value="SGNH_hydro_sf"/>
</dbReference>
<evidence type="ECO:0000259" key="4">
    <source>
        <dbReference type="Pfam" id="PF13472"/>
    </source>
</evidence>
<reference evidence="5 6" key="1">
    <citation type="submission" date="2020-05" db="EMBL/GenBank/DDBJ databases">
        <title>Genome Sequencing of Type Strains.</title>
        <authorList>
            <person name="Lemaire J.F."/>
            <person name="Inderbitzin P."/>
            <person name="Gregorio O.A."/>
            <person name="Collins S.B."/>
            <person name="Wespe N."/>
            <person name="Knight-Connoni V."/>
        </authorList>
    </citation>
    <scope>NUCLEOTIDE SEQUENCE [LARGE SCALE GENOMIC DNA]</scope>
    <source>
        <strain evidence="5 6">ATCC 25174</strain>
    </source>
</reference>
<feature type="active site" description="Nucleophile" evidence="1">
    <location>
        <position position="47"/>
    </location>
</feature>
<feature type="disulfide bond" evidence="2">
    <location>
        <begin position="60"/>
        <end position="85"/>
    </location>
</feature>
<keyword evidence="6" id="KW-1185">Reference proteome</keyword>
<feature type="active site" evidence="1">
    <location>
        <position position="248"/>
    </location>
</feature>
<dbReference type="SUPFAM" id="SSF52266">
    <property type="entry name" value="SGNH hydrolase"/>
    <property type="match status" value="1"/>
</dbReference>
<comment type="caution">
    <text evidence="5">The sequence shown here is derived from an EMBL/GenBank/DDBJ whole genome shotgun (WGS) entry which is preliminary data.</text>
</comment>
<dbReference type="EMBL" id="JABMCI010000070">
    <property type="protein sequence ID" value="NUU19474.1"/>
    <property type="molecule type" value="Genomic_DNA"/>
</dbReference>
<keyword evidence="3" id="KW-0732">Signal</keyword>
<dbReference type="Pfam" id="PF13472">
    <property type="entry name" value="Lipase_GDSL_2"/>
    <property type="match status" value="1"/>
</dbReference>
<sequence>MKRSLRTMRSAVLALIAALALVGSVGSVASAAPAAASRVVYDALGDSYASGYGVPPYAECGRSQSAYAVQLDGRHRLRLDDFVACAGATTTSLVTGGQLAALDADTDLVTLTIGGNDIGWSSAVAACLGGTDAQCAGTVALVDTRTTGQLPALLDTVYAQVAAAAPNAHVVVAGYPRLFSPEYGAYLAASSAELSTLNASADTLDAVIAAAADRAGFQFVDVRTRFDGHGANSPDAWILGPTDPGAFHPTVEGYRAYTAAVNSALGPVKPGCGRHHR</sequence>
<feature type="chain" id="PRO_5030582156" evidence="3">
    <location>
        <begin position="32"/>
        <end position="277"/>
    </location>
</feature>
<organism evidence="5 6">
    <name type="scientific">Cellulomonas humilata</name>
    <dbReference type="NCBI Taxonomy" id="144055"/>
    <lineage>
        <taxon>Bacteria</taxon>
        <taxon>Bacillati</taxon>
        <taxon>Actinomycetota</taxon>
        <taxon>Actinomycetes</taxon>
        <taxon>Micrococcales</taxon>
        <taxon>Cellulomonadaceae</taxon>
        <taxon>Cellulomonas</taxon>
    </lineage>
</organism>
<proteinExistence type="predicted"/>
<evidence type="ECO:0000256" key="3">
    <source>
        <dbReference type="SAM" id="SignalP"/>
    </source>
</evidence>
<accession>A0A7Y6A6P2</accession>
<dbReference type="RefSeq" id="WP_175349342.1">
    <property type="nucleotide sequence ID" value="NZ_JABMCI010000070.1"/>
</dbReference>
<feature type="domain" description="SGNH hydrolase-type esterase" evidence="4">
    <location>
        <begin position="43"/>
        <end position="256"/>
    </location>
</feature>
<feature type="signal peptide" evidence="3">
    <location>
        <begin position="1"/>
        <end position="31"/>
    </location>
</feature>
<dbReference type="InterPro" id="IPR013830">
    <property type="entry name" value="SGNH_hydro"/>
</dbReference>
<dbReference type="CDD" id="cd01823">
    <property type="entry name" value="SEST_like"/>
    <property type="match status" value="1"/>
</dbReference>
<evidence type="ECO:0000256" key="1">
    <source>
        <dbReference type="PIRSR" id="PIRSR637460-1"/>
    </source>
</evidence>
<dbReference type="GO" id="GO:0019433">
    <property type="term" value="P:triglyceride catabolic process"/>
    <property type="evidence" value="ECO:0007669"/>
    <property type="project" value="TreeGrafter"/>
</dbReference>
<keyword evidence="5" id="KW-0378">Hydrolase</keyword>
<gene>
    <name evidence="5" type="ORF">HP550_19675</name>
</gene>
<keyword evidence="2" id="KW-1015">Disulfide bond</keyword>
<evidence type="ECO:0000313" key="5">
    <source>
        <dbReference type="EMBL" id="NUU19474.1"/>
    </source>
</evidence>
<dbReference type="Proteomes" id="UP000565724">
    <property type="component" value="Unassembled WGS sequence"/>
</dbReference>
<protein>
    <submittedName>
        <fullName evidence="5">SGNH/GDSL hydrolase family protein</fullName>
    </submittedName>
</protein>
<dbReference type="PANTHER" id="PTHR37981:SF1">
    <property type="entry name" value="SGNH HYDROLASE-TYPE ESTERASE DOMAIN-CONTAINING PROTEIN"/>
    <property type="match status" value="1"/>
</dbReference>
<dbReference type="Gene3D" id="3.40.50.1110">
    <property type="entry name" value="SGNH hydrolase"/>
    <property type="match status" value="1"/>
</dbReference>
<name>A0A7Y6A6P2_9CELL</name>
<dbReference type="PANTHER" id="PTHR37981">
    <property type="entry name" value="LIPASE 2"/>
    <property type="match status" value="1"/>
</dbReference>
<dbReference type="GO" id="GO:0004806">
    <property type="term" value="F:triacylglycerol lipase activity"/>
    <property type="evidence" value="ECO:0007669"/>
    <property type="project" value="TreeGrafter"/>
</dbReference>
<feature type="disulfide bond" evidence="2">
    <location>
        <begin position="127"/>
        <end position="135"/>
    </location>
</feature>
<evidence type="ECO:0000256" key="2">
    <source>
        <dbReference type="PIRSR" id="PIRSR637460-2"/>
    </source>
</evidence>
<evidence type="ECO:0000313" key="6">
    <source>
        <dbReference type="Proteomes" id="UP000565724"/>
    </source>
</evidence>
<dbReference type="InterPro" id="IPR037460">
    <property type="entry name" value="SEST-like"/>
</dbReference>
<dbReference type="AlphaFoldDB" id="A0A7Y6A6P2"/>